<evidence type="ECO:0000256" key="1">
    <source>
        <dbReference type="SAM" id="MobiDB-lite"/>
    </source>
</evidence>
<sequence length="200" mass="21545">MRRSTVQQAQADARLHSHTDRWKALKAMIRIHDHISELHENDQLYLDHGVLTEPDKTCDQHSLHKHDPRVSGQKLGGLDRDTSENSRGGEEVSSTSERDALVDRKIGPTVSPSTHSDPHPHLPTHTNGTKPPGDTGDVPTNNASRESIPNTGSGGRSTPSARAEMHSETTTGAAATRSSARASGKKQSFVADALTTVDTS</sequence>
<protein>
    <submittedName>
        <fullName evidence="2">Uncharacterized protein</fullName>
    </submittedName>
</protein>
<accession>A0A0L0F1E4</accession>
<feature type="region of interest" description="Disordered" evidence="1">
    <location>
        <begin position="57"/>
        <end position="200"/>
    </location>
</feature>
<dbReference type="RefSeq" id="XP_014144326.1">
    <property type="nucleotide sequence ID" value="XM_014288851.1"/>
</dbReference>
<dbReference type="AlphaFoldDB" id="A0A0L0F1E4"/>
<name>A0A0L0F1E4_9EUKA</name>
<organism evidence="2 3">
    <name type="scientific">Sphaeroforma arctica JP610</name>
    <dbReference type="NCBI Taxonomy" id="667725"/>
    <lineage>
        <taxon>Eukaryota</taxon>
        <taxon>Ichthyosporea</taxon>
        <taxon>Ichthyophonida</taxon>
        <taxon>Sphaeroforma</taxon>
    </lineage>
</organism>
<dbReference type="GeneID" id="25917552"/>
<feature type="non-terminal residue" evidence="2">
    <location>
        <position position="200"/>
    </location>
</feature>
<feature type="compositionally biased region" description="Basic and acidic residues" evidence="1">
    <location>
        <begin position="77"/>
        <end position="106"/>
    </location>
</feature>
<evidence type="ECO:0000313" key="2">
    <source>
        <dbReference type="EMBL" id="KNC70424.1"/>
    </source>
</evidence>
<dbReference type="Proteomes" id="UP000054560">
    <property type="component" value="Unassembled WGS sequence"/>
</dbReference>
<dbReference type="EMBL" id="KQ251210">
    <property type="protein sequence ID" value="KNC70424.1"/>
    <property type="molecule type" value="Genomic_DNA"/>
</dbReference>
<feature type="compositionally biased region" description="Low complexity" evidence="1">
    <location>
        <begin position="169"/>
        <end position="182"/>
    </location>
</feature>
<feature type="compositionally biased region" description="Polar residues" evidence="1">
    <location>
        <begin position="138"/>
        <end position="160"/>
    </location>
</feature>
<gene>
    <name evidence="2" type="ORF">SARC_17048</name>
</gene>
<proteinExistence type="predicted"/>
<reference evidence="2 3" key="1">
    <citation type="submission" date="2011-02" db="EMBL/GenBank/DDBJ databases">
        <title>The Genome Sequence of Sphaeroforma arctica JP610.</title>
        <authorList>
            <consortium name="The Broad Institute Genome Sequencing Platform"/>
            <person name="Russ C."/>
            <person name="Cuomo C."/>
            <person name="Young S.K."/>
            <person name="Zeng Q."/>
            <person name="Gargeya S."/>
            <person name="Alvarado L."/>
            <person name="Berlin A."/>
            <person name="Chapman S.B."/>
            <person name="Chen Z."/>
            <person name="Freedman E."/>
            <person name="Gellesch M."/>
            <person name="Goldberg J."/>
            <person name="Griggs A."/>
            <person name="Gujja S."/>
            <person name="Heilman E."/>
            <person name="Heiman D."/>
            <person name="Howarth C."/>
            <person name="Mehta T."/>
            <person name="Neiman D."/>
            <person name="Pearson M."/>
            <person name="Roberts A."/>
            <person name="Saif S."/>
            <person name="Shea T."/>
            <person name="Shenoy N."/>
            <person name="Sisk P."/>
            <person name="Stolte C."/>
            <person name="Sykes S."/>
            <person name="White J."/>
            <person name="Yandava C."/>
            <person name="Burger G."/>
            <person name="Gray M.W."/>
            <person name="Holland P.W.H."/>
            <person name="King N."/>
            <person name="Lang F.B.F."/>
            <person name="Roger A.J."/>
            <person name="Ruiz-Trillo I."/>
            <person name="Haas B."/>
            <person name="Nusbaum C."/>
            <person name="Birren B."/>
        </authorList>
    </citation>
    <scope>NUCLEOTIDE SEQUENCE [LARGE SCALE GENOMIC DNA]</scope>
    <source>
        <strain evidence="2 3">JP610</strain>
    </source>
</reference>
<keyword evidence="3" id="KW-1185">Reference proteome</keyword>
<evidence type="ECO:0000313" key="3">
    <source>
        <dbReference type="Proteomes" id="UP000054560"/>
    </source>
</evidence>